<dbReference type="InterPro" id="IPR009003">
    <property type="entry name" value="Peptidase_S1_PA"/>
</dbReference>
<dbReference type="AlphaFoldDB" id="A0A0V9UPQ9"/>
<gene>
    <name evidence="2" type="ORF">Z045_00340</name>
</gene>
<dbReference type="SUPFAM" id="SSF50494">
    <property type="entry name" value="Trypsin-like serine proteases"/>
    <property type="match status" value="1"/>
</dbReference>
<comment type="caution">
    <text evidence="2">The sequence shown here is derived from an EMBL/GenBank/DDBJ whole genome shotgun (WGS) entry which is preliminary data.</text>
</comment>
<evidence type="ECO:0000313" key="2">
    <source>
        <dbReference type="EMBL" id="KSZ59987.1"/>
    </source>
</evidence>
<reference evidence="3" key="1">
    <citation type="submission" date="2015-01" db="EMBL/GenBank/DDBJ databases">
        <title>Draft genome sequence of Rhodococcus pyridinivorans strain KG-16, a hydrocarbon-degrading bacterium.</title>
        <authorList>
            <person name="Aggarwal R.K."/>
            <person name="Dawar C."/>
        </authorList>
    </citation>
    <scope>NUCLEOTIDE SEQUENCE [LARGE SCALE GENOMIC DNA]</scope>
    <source>
        <strain evidence="3">KG-16</strain>
    </source>
</reference>
<evidence type="ECO:0000256" key="1">
    <source>
        <dbReference type="SAM" id="SignalP"/>
    </source>
</evidence>
<dbReference type="InterPro" id="IPR043504">
    <property type="entry name" value="Peptidase_S1_PA_chymotrypsin"/>
</dbReference>
<reference evidence="2 3" key="2">
    <citation type="journal article" date="2016" name="Genome Announc.">
        <title>Draft Genome Sequence of a Versatile Hydrocarbon-Degrading Bacterium, Rhodococcus pyridinivorans Strain KG-16, Collected from Oil Fields in India.</title>
        <authorList>
            <person name="Aggarwal R.K."/>
            <person name="Dawar C."/>
            <person name="Phanindranath R."/>
            <person name="Mutnuri L."/>
            <person name="Dayal A.M."/>
        </authorList>
    </citation>
    <scope>NUCLEOTIDE SEQUENCE [LARGE SCALE GENOMIC DNA]</scope>
    <source>
        <strain evidence="2 3">KG-16</strain>
    </source>
</reference>
<protein>
    <submittedName>
        <fullName evidence="2">Peptidase S1 family protein</fullName>
    </submittedName>
</protein>
<proteinExistence type="predicted"/>
<dbReference type="RefSeq" id="WP_060650115.1">
    <property type="nucleotide sequence ID" value="NZ_AZXY01000001.1"/>
</dbReference>
<name>A0A0V9UPQ9_9NOCA</name>
<feature type="signal peptide" evidence="1">
    <location>
        <begin position="1"/>
        <end position="25"/>
    </location>
</feature>
<dbReference type="Proteomes" id="UP000053060">
    <property type="component" value="Unassembled WGS sequence"/>
</dbReference>
<feature type="chain" id="PRO_5006898553" evidence="1">
    <location>
        <begin position="26"/>
        <end position="220"/>
    </location>
</feature>
<accession>A0A0V9UPQ9</accession>
<dbReference type="PATRIC" id="fig|1441730.3.peg.77"/>
<keyword evidence="1" id="KW-0732">Signal</keyword>
<evidence type="ECO:0000313" key="3">
    <source>
        <dbReference type="Proteomes" id="UP000053060"/>
    </source>
</evidence>
<organism evidence="2 3">
    <name type="scientific">Rhodococcus pyridinivorans KG-16</name>
    <dbReference type="NCBI Taxonomy" id="1441730"/>
    <lineage>
        <taxon>Bacteria</taxon>
        <taxon>Bacillati</taxon>
        <taxon>Actinomycetota</taxon>
        <taxon>Actinomycetes</taxon>
        <taxon>Mycobacteriales</taxon>
        <taxon>Nocardiaceae</taxon>
        <taxon>Rhodococcus</taxon>
    </lineage>
</organism>
<sequence>MFRKLVVAIASAVALVGAGSGVAVAAPPVTLGGGSGITLGDNGQDIFDCTLTTIGNDAAGRLVGLTAAHCGSPGMTVKAEYDLAAGSVGRIVSTNERLDYAVIEFDRSKVVPVNRVGDVTITGLGAPAGFPNIACKEGRTTGNTCGIVWGDVFGSQETWTQVCVVEGDSGAPLVVGTTLVAMVNAYLLAACIGPEVGTNIDVIMADINGRGGPGAGFRPI</sequence>
<dbReference type="Gene3D" id="2.40.10.10">
    <property type="entry name" value="Trypsin-like serine proteases"/>
    <property type="match status" value="2"/>
</dbReference>
<dbReference type="EMBL" id="AZXY01000001">
    <property type="protein sequence ID" value="KSZ59987.1"/>
    <property type="molecule type" value="Genomic_DNA"/>
</dbReference>